<keyword evidence="2" id="KW-0067">ATP-binding</keyword>
<dbReference type="EMBL" id="CP073767">
    <property type="protein sequence ID" value="UWZ50905.1"/>
    <property type="molecule type" value="Genomic_DNA"/>
</dbReference>
<dbReference type="SUPFAM" id="SSF53067">
    <property type="entry name" value="Actin-like ATPase domain"/>
    <property type="match status" value="2"/>
</dbReference>
<dbReference type="Pfam" id="PF00012">
    <property type="entry name" value="HSP70"/>
    <property type="match status" value="1"/>
</dbReference>
<evidence type="ECO:0000313" key="7">
    <source>
        <dbReference type="Proteomes" id="UP001058003"/>
    </source>
</evidence>
<dbReference type="KEGG" id="daur:Daura_29360"/>
<feature type="transmembrane region" description="Helical" evidence="5">
    <location>
        <begin position="691"/>
        <end position="712"/>
    </location>
</feature>
<feature type="transmembrane region" description="Helical" evidence="5">
    <location>
        <begin position="934"/>
        <end position="957"/>
    </location>
</feature>
<feature type="transmembrane region" description="Helical" evidence="5">
    <location>
        <begin position="910"/>
        <end position="928"/>
    </location>
</feature>
<organism evidence="6 7">
    <name type="scientific">Dactylosporangium aurantiacum</name>
    <dbReference type="NCBI Taxonomy" id="35754"/>
    <lineage>
        <taxon>Bacteria</taxon>
        <taxon>Bacillati</taxon>
        <taxon>Actinomycetota</taxon>
        <taxon>Actinomycetes</taxon>
        <taxon>Micromonosporales</taxon>
        <taxon>Micromonosporaceae</taxon>
        <taxon>Dactylosporangium</taxon>
    </lineage>
</organism>
<dbReference type="InterPro" id="IPR013126">
    <property type="entry name" value="Hsp_70_fam"/>
</dbReference>
<dbReference type="PANTHER" id="PTHR42749:SF1">
    <property type="entry name" value="CELL SHAPE-DETERMINING PROTEIN MREB"/>
    <property type="match status" value="1"/>
</dbReference>
<keyword evidence="5" id="KW-0812">Transmembrane</keyword>
<dbReference type="Proteomes" id="UP001058003">
    <property type="component" value="Chromosome"/>
</dbReference>
<evidence type="ECO:0000256" key="4">
    <source>
        <dbReference type="SAM" id="MobiDB-lite"/>
    </source>
</evidence>
<evidence type="ECO:0000256" key="3">
    <source>
        <dbReference type="ARBA" id="ARBA00023186"/>
    </source>
</evidence>
<keyword evidence="5" id="KW-1133">Transmembrane helix</keyword>
<reference evidence="6" key="1">
    <citation type="submission" date="2021-04" db="EMBL/GenBank/DDBJ databases">
        <title>Dactylosporangium aurantiacum NRRL B-8018 full assembly.</title>
        <authorList>
            <person name="Hartkoorn R.C."/>
            <person name="Beaudoing E."/>
            <person name="Hot D."/>
        </authorList>
    </citation>
    <scope>NUCLEOTIDE SEQUENCE</scope>
    <source>
        <strain evidence="6">NRRL B-8018</strain>
    </source>
</reference>
<dbReference type="RefSeq" id="WP_081970497.1">
    <property type="nucleotide sequence ID" value="NZ_CP073767.1"/>
</dbReference>
<feature type="transmembrane region" description="Helical" evidence="5">
    <location>
        <begin position="880"/>
        <end position="903"/>
    </location>
</feature>
<feature type="compositionally biased region" description="Polar residues" evidence="4">
    <location>
        <begin position="468"/>
        <end position="478"/>
    </location>
</feature>
<accession>A0A9Q9ME15</accession>
<dbReference type="AlphaFoldDB" id="A0A9Q9ME15"/>
<evidence type="ECO:0000313" key="6">
    <source>
        <dbReference type="EMBL" id="UWZ50905.1"/>
    </source>
</evidence>
<dbReference type="GO" id="GO:0005524">
    <property type="term" value="F:ATP binding"/>
    <property type="evidence" value="ECO:0007669"/>
    <property type="project" value="UniProtKB-KW"/>
</dbReference>
<protein>
    <submittedName>
        <fullName evidence="6">Hsp70 family protein</fullName>
    </submittedName>
</protein>
<feature type="transmembrane region" description="Helical" evidence="5">
    <location>
        <begin position="1041"/>
        <end position="1061"/>
    </location>
</feature>
<evidence type="ECO:0000256" key="1">
    <source>
        <dbReference type="ARBA" id="ARBA00022741"/>
    </source>
</evidence>
<feature type="transmembrane region" description="Helical" evidence="5">
    <location>
        <begin position="775"/>
        <end position="793"/>
    </location>
</feature>
<evidence type="ECO:0000256" key="5">
    <source>
        <dbReference type="SAM" id="Phobius"/>
    </source>
</evidence>
<dbReference type="OrthoDB" id="9766019at2"/>
<feature type="transmembrane region" description="Helical" evidence="5">
    <location>
        <begin position="746"/>
        <end position="768"/>
    </location>
</feature>
<feature type="compositionally biased region" description="Low complexity" evidence="4">
    <location>
        <begin position="490"/>
        <end position="508"/>
    </location>
</feature>
<name>A0A9Q9ME15_9ACTN</name>
<evidence type="ECO:0000256" key="2">
    <source>
        <dbReference type="ARBA" id="ARBA00022840"/>
    </source>
</evidence>
<feature type="region of interest" description="Disordered" evidence="4">
    <location>
        <begin position="547"/>
        <end position="572"/>
    </location>
</feature>
<feature type="region of interest" description="Disordered" evidence="4">
    <location>
        <begin position="450"/>
        <end position="508"/>
    </location>
</feature>
<gene>
    <name evidence="6" type="ORF">Daura_29360</name>
</gene>
<dbReference type="GO" id="GO:0140662">
    <property type="term" value="F:ATP-dependent protein folding chaperone"/>
    <property type="evidence" value="ECO:0007669"/>
    <property type="project" value="InterPro"/>
</dbReference>
<feature type="transmembrane region" description="Helical" evidence="5">
    <location>
        <begin position="628"/>
        <end position="645"/>
    </location>
</feature>
<feature type="transmembrane region" description="Helical" evidence="5">
    <location>
        <begin position="847"/>
        <end position="868"/>
    </location>
</feature>
<feature type="transmembrane region" description="Helical" evidence="5">
    <location>
        <begin position="805"/>
        <end position="826"/>
    </location>
</feature>
<dbReference type="Gene3D" id="3.90.640.10">
    <property type="entry name" value="Actin, Chain A, domain 4"/>
    <property type="match status" value="1"/>
</dbReference>
<dbReference type="Gene3D" id="3.30.420.40">
    <property type="match status" value="2"/>
</dbReference>
<feature type="transmembrane region" description="Helical" evidence="5">
    <location>
        <begin position="964"/>
        <end position="981"/>
    </location>
</feature>
<feature type="transmembrane region" description="Helical" evidence="5">
    <location>
        <begin position="993"/>
        <end position="1009"/>
    </location>
</feature>
<dbReference type="PRINTS" id="PR00301">
    <property type="entry name" value="HEATSHOCK70"/>
</dbReference>
<keyword evidence="7" id="KW-1185">Reference proteome</keyword>
<keyword evidence="1" id="KW-0547">Nucleotide-binding</keyword>
<feature type="transmembrane region" description="Helical" evidence="5">
    <location>
        <begin position="652"/>
        <end position="679"/>
    </location>
</feature>
<dbReference type="PANTHER" id="PTHR42749">
    <property type="entry name" value="CELL SHAPE-DETERMINING PROTEIN MREB"/>
    <property type="match status" value="1"/>
</dbReference>
<keyword evidence="3" id="KW-0143">Chaperone</keyword>
<feature type="transmembrane region" description="Helical" evidence="5">
    <location>
        <begin position="719"/>
        <end position="740"/>
    </location>
</feature>
<dbReference type="InterPro" id="IPR043129">
    <property type="entry name" value="ATPase_NBD"/>
</dbReference>
<sequence>MRVDAVRLGIDFGTSSTVAVVGQPDGQVRPLLFGETPILPSAVCLDLRAPDAGFLVGRDAIHAGRAHPDAFEPNPKLRVDDGSVLLGPAELPVTTLIGAVLRRVGAEAERVAGAPVGEVTLTYPASWGPRRRSVLQEAARLAGLGEPAMVAEPVAAAAYFVDALGHAVPVGQCVVVYDFGAGTFDASVVGRTGDGYTVLAEEGLRDAGGLDIDNAVVAYFGATYGVANGDLWRRLTHPETPADRRASRHFWDDVRTGKEMLSRSSSTSIFLPLVETDALLGREQLEHLARPLLDRTVAATVAAIRAAQVDASRIAGVFLVGGSSRIPLAATLLHRALGIAPTIIEQPELIVAGGSLIASATAPAPLPAAGPVSASVPVSPGVPVSPAVPVSPPVSGTVGVSPAVPGVGVAPAVPVSPAAPMPAGPVSADPVSPAVAVPADPVPAAAASPAALSMPGAPETAQAPMYTLPSSNVPSTFEQPVPPAPWEQTPAGPFAAAPTSAAPGSAVPTSAAPVSPAVSAFPVSPAAAQIPAAPDASWPGAVDAAWPPAAPPTSDASWPAEPPAWSAAPPTAPSGAAPVDLLAGPRAATVVRGAGIAVAVTAMLRFLLTFGDAGPSSFVRHDGYELVFDYLALAALVALGGWAAVRPARSRPALAVIAGLTPWAALPIVGDLVSIARYFDWTDEYALMTPVLAGQLLALVVVAGLAALAALGGRGAGRLLPLGLGAVALWTPAAALLWLVSNSTEVIGSAQVIRIGVAVAVGSTVVYAAAGSRAWAGWTVGAWIGGALLWMAAAGISDRGEDMQVLPALLMIVLLAVAAVLLVVRLRKGGGTGGGAEVRPARLAKGPAAVALAAAGIAAAGFVLIVYWQVESWSYQVEPYYVAQMFFFEASFLALLGGVLLLAVRRSAGTAAYCVGAAAGPLSLFGSPDQMSGMSWWFISGLVSFAVSTLVLAVVLLRAAPTRLSWPTLAAAGCLVLLAWATSTDVYDDDADLWPRALLWIAIPAVVLWKGGAVTAGTLLGLAAGTLGLQFYTVHDQIHDGSALLLGAALLATLATGLLTLRSVPEGEPVAPGQPR</sequence>
<proteinExistence type="predicted"/>
<keyword evidence="5" id="KW-0472">Membrane</keyword>